<protein>
    <submittedName>
        <fullName evidence="2">Uncharacterized protein</fullName>
    </submittedName>
</protein>
<gene>
    <name evidence="2" type="ORF">WG66_19258</name>
</gene>
<comment type="caution">
    <text evidence="2">The sequence shown here is derived from an EMBL/GenBank/DDBJ whole genome shotgun (WGS) entry which is preliminary data.</text>
</comment>
<dbReference type="EMBL" id="LATX01002500">
    <property type="protein sequence ID" value="KTB28170.1"/>
    <property type="molecule type" value="Genomic_DNA"/>
</dbReference>
<feature type="compositionally biased region" description="Low complexity" evidence="1">
    <location>
        <begin position="512"/>
        <end position="525"/>
    </location>
</feature>
<evidence type="ECO:0000313" key="2">
    <source>
        <dbReference type="EMBL" id="KTB28170.1"/>
    </source>
</evidence>
<organism evidence="2 3">
    <name type="scientific">Moniliophthora roreri</name>
    <name type="common">Frosty pod rot fungus</name>
    <name type="synonym">Monilia roreri</name>
    <dbReference type="NCBI Taxonomy" id="221103"/>
    <lineage>
        <taxon>Eukaryota</taxon>
        <taxon>Fungi</taxon>
        <taxon>Dikarya</taxon>
        <taxon>Basidiomycota</taxon>
        <taxon>Agaricomycotina</taxon>
        <taxon>Agaricomycetes</taxon>
        <taxon>Agaricomycetidae</taxon>
        <taxon>Agaricales</taxon>
        <taxon>Marasmiineae</taxon>
        <taxon>Marasmiaceae</taxon>
        <taxon>Moniliophthora</taxon>
    </lineage>
</organism>
<name>A0A0W0EVS3_MONRR</name>
<evidence type="ECO:0000313" key="3">
    <source>
        <dbReference type="Proteomes" id="UP000054988"/>
    </source>
</evidence>
<reference evidence="2 3" key="1">
    <citation type="submission" date="2015-12" db="EMBL/GenBank/DDBJ databases">
        <title>Draft genome sequence of Moniliophthora roreri, the causal agent of frosty pod rot of cacao.</title>
        <authorList>
            <person name="Aime M.C."/>
            <person name="Diaz-Valderrama J.R."/>
            <person name="Kijpornyongpan T."/>
            <person name="Phillips-Mora W."/>
        </authorList>
    </citation>
    <scope>NUCLEOTIDE SEQUENCE [LARGE SCALE GENOMIC DNA]</scope>
    <source>
        <strain evidence="2 3">MCA 2952</strain>
    </source>
</reference>
<feature type="region of interest" description="Disordered" evidence="1">
    <location>
        <begin position="512"/>
        <end position="536"/>
    </location>
</feature>
<dbReference type="Proteomes" id="UP000054988">
    <property type="component" value="Unassembled WGS sequence"/>
</dbReference>
<feature type="region of interest" description="Disordered" evidence="1">
    <location>
        <begin position="200"/>
        <end position="231"/>
    </location>
</feature>
<evidence type="ECO:0000256" key="1">
    <source>
        <dbReference type="SAM" id="MobiDB-lite"/>
    </source>
</evidence>
<feature type="compositionally biased region" description="Acidic residues" evidence="1">
    <location>
        <begin position="200"/>
        <end position="211"/>
    </location>
</feature>
<proteinExistence type="predicted"/>
<sequence length="695" mass="77006">MLSAVVELQAQQTQNYKGVCLDSLQHAYSNVQNPLEPVIHPATVNMAGGNMQNVHIMSQNTLESVSGATPNMTPSLCLPSNLTNGAMLYQNTAPSHSQPLAQTTASPFSNPHPSVHQVQMIGRYSYPAGLVPSQAQPLIQMQPIYTIGGFSFPGSRFSTIMATINALSVQPTMPSSLDSNDKQPVATIQSQAMAIKGSDEEVDALDEEDVEVPPPKQVQKQTERRKSGKKRPCSRKTVWQLLKWKTVASQEAETLFLQNSTLYYDYMVALFTDSWGYDLPPKHDPEPNCDYKPRPINNFPSNKQEVEQAHHNQFKELLHYKLSNFAYNWWNKKRRTKSSEVTKQIMKTVAEVTMSVPCKLNDIQAYQKYHYTDLIKPFFETLLKDREASASKLKDQQMGLMSKFSKVKLEIDAYLKQNEWKGDAKSYLLMFAKFDKALALIANTLRMMLECGITIIAWGGHDTGELDVTSISLVIPDAAVNISLHAYAGKKQIDELYSLFMGLSSTVFLATSEPSPSSTSTRPESAGAQPPSLPVSSSTSIILLQEQQPVSPQPVSKVDQAELHASSPSNSQIQTSAAHLQSNSPSIANLTVILQKADMGWQEHAIHFDAIMTPMDHSQIPSAPVNNSNAHSPFMITSWASQSRLSQPDHRLPLADLEDANISPHLYHPLPMPATPPVDLEKENQPNGKKKCKAR</sequence>
<feature type="region of interest" description="Disordered" evidence="1">
    <location>
        <begin position="549"/>
        <end position="580"/>
    </location>
</feature>
<accession>A0A0W0EVS3</accession>
<feature type="compositionally biased region" description="Polar residues" evidence="1">
    <location>
        <begin position="566"/>
        <end position="580"/>
    </location>
</feature>
<dbReference type="AlphaFoldDB" id="A0A0W0EVS3"/>
<feature type="region of interest" description="Disordered" evidence="1">
    <location>
        <begin position="665"/>
        <end position="695"/>
    </location>
</feature>